<feature type="region of interest" description="Disordered" evidence="5">
    <location>
        <begin position="1"/>
        <end position="25"/>
    </location>
</feature>
<dbReference type="GeneID" id="64405642"/>
<sequence length="341" mass="36436">MMFAQTTHPSAAGYTPPAPQMPPTAQPQQFAVETRGVTKRYGRQTVVNQLNLAIPSGGVYGFLGPNGAGKSTTMKMLLGLAKPTTGEVRVFGRDLRANRADILPRIGSLIEGPAFYPHLTGAQNLRIVADYLSCDKSSVDAVLDIVGLTDAAGKRARQYSLGMKQRLGIAMALISGPELLLLDEPTNGLDPAGVAEIRNLIVRLAHDRGITVMVSSHLLSEIEQMADIVGIIQSGHLRYQGPLSGLRDQGQLVMKVSPVNAAVAHLEALGLRPQSAGDEIILPPLRDDLIAEAVARLVGAGVRIARVELRRKSLEEAFLELTETPVVMPTAPQTTGRRGRA</sequence>
<dbReference type="PROSITE" id="PS50893">
    <property type="entry name" value="ABC_TRANSPORTER_2"/>
    <property type="match status" value="1"/>
</dbReference>
<feature type="compositionally biased region" description="Pro residues" evidence="5">
    <location>
        <begin position="16"/>
        <end position="25"/>
    </location>
</feature>
<dbReference type="Proteomes" id="UP000273044">
    <property type="component" value="Chromosome"/>
</dbReference>
<evidence type="ECO:0000256" key="1">
    <source>
        <dbReference type="ARBA" id="ARBA00005417"/>
    </source>
</evidence>
<name>A0A3S4UCL1_9ACTN</name>
<evidence type="ECO:0000256" key="3">
    <source>
        <dbReference type="ARBA" id="ARBA00022741"/>
    </source>
</evidence>
<dbReference type="Pfam" id="PF00005">
    <property type="entry name" value="ABC_tran"/>
    <property type="match status" value="1"/>
</dbReference>
<keyword evidence="4 7" id="KW-0067">ATP-binding</keyword>
<dbReference type="SMART" id="SM00382">
    <property type="entry name" value="AAA"/>
    <property type="match status" value="1"/>
</dbReference>
<dbReference type="InterPro" id="IPR017871">
    <property type="entry name" value="ABC_transporter-like_CS"/>
</dbReference>
<dbReference type="EC" id="3.6.3.-" evidence="7"/>
<keyword evidence="7" id="KW-0378">Hydrolase</keyword>
<dbReference type="GO" id="GO:0005524">
    <property type="term" value="F:ATP binding"/>
    <property type="evidence" value="ECO:0007669"/>
    <property type="project" value="UniProtKB-KW"/>
</dbReference>
<proteinExistence type="inferred from homology"/>
<dbReference type="PANTHER" id="PTHR43335">
    <property type="entry name" value="ABC TRANSPORTER, ATP-BINDING PROTEIN"/>
    <property type="match status" value="1"/>
</dbReference>
<comment type="similarity">
    <text evidence="1">Belongs to the ABC transporter superfamily.</text>
</comment>
<dbReference type="GO" id="GO:0016887">
    <property type="term" value="F:ATP hydrolysis activity"/>
    <property type="evidence" value="ECO:0007669"/>
    <property type="project" value="InterPro"/>
</dbReference>
<organism evidence="7 8">
    <name type="scientific">Arachnia propionica</name>
    <dbReference type="NCBI Taxonomy" id="1750"/>
    <lineage>
        <taxon>Bacteria</taxon>
        <taxon>Bacillati</taxon>
        <taxon>Actinomycetota</taxon>
        <taxon>Actinomycetes</taxon>
        <taxon>Propionibacteriales</taxon>
        <taxon>Propionibacteriaceae</taxon>
        <taxon>Arachnia</taxon>
    </lineage>
</organism>
<dbReference type="SUPFAM" id="SSF52540">
    <property type="entry name" value="P-loop containing nucleoside triphosphate hydrolases"/>
    <property type="match status" value="1"/>
</dbReference>
<dbReference type="InterPro" id="IPR003439">
    <property type="entry name" value="ABC_transporter-like_ATP-bd"/>
</dbReference>
<keyword evidence="8" id="KW-1185">Reference proteome</keyword>
<dbReference type="RefSeq" id="WP_082793810.1">
    <property type="nucleotide sequence ID" value="NZ_LR134406.1"/>
</dbReference>
<dbReference type="AlphaFoldDB" id="A0A3S4UCL1"/>
<dbReference type="CDD" id="cd03268">
    <property type="entry name" value="ABC_BcrA_bacitracin_resist"/>
    <property type="match status" value="1"/>
</dbReference>
<dbReference type="InterPro" id="IPR003593">
    <property type="entry name" value="AAA+_ATPase"/>
</dbReference>
<gene>
    <name evidence="7" type="primary">drrA_3</name>
    <name evidence="7" type="ORF">NCTC12967_00137</name>
</gene>
<keyword evidence="3" id="KW-0547">Nucleotide-binding</keyword>
<evidence type="ECO:0000256" key="4">
    <source>
        <dbReference type="ARBA" id="ARBA00022840"/>
    </source>
</evidence>
<feature type="domain" description="ABC transporter" evidence="6">
    <location>
        <begin position="32"/>
        <end position="259"/>
    </location>
</feature>
<evidence type="ECO:0000256" key="5">
    <source>
        <dbReference type="SAM" id="MobiDB-lite"/>
    </source>
</evidence>
<dbReference type="EMBL" id="LR134406">
    <property type="protein sequence ID" value="VEH68875.1"/>
    <property type="molecule type" value="Genomic_DNA"/>
</dbReference>
<evidence type="ECO:0000256" key="2">
    <source>
        <dbReference type="ARBA" id="ARBA00022448"/>
    </source>
</evidence>
<evidence type="ECO:0000259" key="6">
    <source>
        <dbReference type="PROSITE" id="PS50893"/>
    </source>
</evidence>
<accession>A0A3S4UCL1</accession>
<dbReference type="PANTHER" id="PTHR43335:SF4">
    <property type="entry name" value="ABC TRANSPORTER, ATP-BINDING PROTEIN"/>
    <property type="match status" value="1"/>
</dbReference>
<reference evidence="7 8" key="1">
    <citation type="submission" date="2018-12" db="EMBL/GenBank/DDBJ databases">
        <authorList>
            <consortium name="Pathogen Informatics"/>
        </authorList>
    </citation>
    <scope>NUCLEOTIDE SEQUENCE [LARGE SCALE GENOMIC DNA]</scope>
    <source>
        <strain evidence="7 8">NCTC12967</strain>
    </source>
</reference>
<evidence type="ECO:0000313" key="7">
    <source>
        <dbReference type="EMBL" id="VEH68875.1"/>
    </source>
</evidence>
<dbReference type="Gene3D" id="3.40.50.300">
    <property type="entry name" value="P-loop containing nucleotide triphosphate hydrolases"/>
    <property type="match status" value="1"/>
</dbReference>
<dbReference type="PROSITE" id="PS00211">
    <property type="entry name" value="ABC_TRANSPORTER_1"/>
    <property type="match status" value="1"/>
</dbReference>
<keyword evidence="2" id="KW-0813">Transport</keyword>
<evidence type="ECO:0000313" key="8">
    <source>
        <dbReference type="Proteomes" id="UP000273044"/>
    </source>
</evidence>
<protein>
    <submittedName>
        <fullName evidence="7">Daunorubicin/doxorubicin resistance ATP-binding protein DrrA</fullName>
        <ecNumber evidence="7">3.6.3.-</ecNumber>
    </submittedName>
</protein>
<dbReference type="InterPro" id="IPR027417">
    <property type="entry name" value="P-loop_NTPase"/>
</dbReference>